<dbReference type="Gene3D" id="2.60.40.4270">
    <property type="entry name" value="Listeria-Bacteroides repeat domain"/>
    <property type="match status" value="2"/>
</dbReference>
<name>A0ABT5GAD5_9MOLU</name>
<dbReference type="Gene3D" id="3.90.70.10">
    <property type="entry name" value="Cysteine proteinases"/>
    <property type="match status" value="1"/>
</dbReference>
<keyword evidence="3" id="KW-0812">Transmembrane</keyword>
<feature type="compositionally biased region" description="Low complexity" evidence="2">
    <location>
        <begin position="1681"/>
        <end position="1704"/>
    </location>
</feature>
<evidence type="ECO:0000256" key="1">
    <source>
        <dbReference type="ARBA" id="ARBA00004196"/>
    </source>
</evidence>
<reference evidence="4" key="1">
    <citation type="submission" date="2021-11" db="EMBL/GenBank/DDBJ databases">
        <title>Description of Mycoplasma bradburyaesp. nov.from sea birds: a tribute to a great mycoplasmologist.</title>
        <authorList>
            <person name="Ramirez A.S."/>
            <person name="Poveda C."/>
            <person name="Suarez-Perez A."/>
            <person name="Rosales R.S."/>
            <person name="Dijkman R."/>
            <person name="Feberwee A."/>
            <person name="Spergser J."/>
            <person name="Szostak M.P."/>
            <person name="Ressel L."/>
            <person name="Calabuig P."/>
            <person name="Catania S."/>
            <person name="Gobbo F."/>
            <person name="Timofte D."/>
            <person name="Poveda J.B."/>
        </authorList>
    </citation>
    <scope>NUCLEOTIDE SEQUENCE [LARGE SCALE GENOMIC DNA]</scope>
    <source>
        <strain evidence="4">T158</strain>
    </source>
</reference>
<evidence type="ECO:0000313" key="5">
    <source>
        <dbReference type="Proteomes" id="UP001220940"/>
    </source>
</evidence>
<feature type="compositionally biased region" description="Polar residues" evidence="2">
    <location>
        <begin position="462"/>
        <end position="486"/>
    </location>
</feature>
<feature type="transmembrane region" description="Helical" evidence="3">
    <location>
        <begin position="1934"/>
        <end position="1955"/>
    </location>
</feature>
<feature type="compositionally biased region" description="Polar residues" evidence="2">
    <location>
        <begin position="1705"/>
        <end position="1715"/>
    </location>
</feature>
<dbReference type="InterPro" id="IPR042229">
    <property type="entry name" value="Listeria/Bacterioides_rpt_sf"/>
</dbReference>
<proteinExistence type="predicted"/>
<dbReference type="Pfam" id="PF09479">
    <property type="entry name" value="Flg_new"/>
    <property type="match status" value="2"/>
</dbReference>
<keyword evidence="3" id="KW-1133">Transmembrane helix</keyword>
<feature type="region of interest" description="Disordered" evidence="2">
    <location>
        <begin position="461"/>
        <end position="486"/>
    </location>
</feature>
<feature type="compositionally biased region" description="Low complexity" evidence="2">
    <location>
        <begin position="1716"/>
        <end position="1726"/>
    </location>
</feature>
<protein>
    <submittedName>
        <fullName evidence="4">InlB B-repeat-containing protein</fullName>
    </submittedName>
</protein>
<evidence type="ECO:0000256" key="2">
    <source>
        <dbReference type="SAM" id="MobiDB-lite"/>
    </source>
</evidence>
<sequence length="1964" mass="218911">MKSIKKSFITKLLSTTVFSSTFLISLLSGNIKNQFWSPNLVNNSATTLRNESGKNLISFNANGGTGVMNNALLKDRDPIPKNKFSRNGYKFIGWGTNPSDENPRYVDRGAFFGNGNVTLYAIWSTNAKKLTFNTIGASSELVNLWVKPGSTINLPGSEGNLFFDGRFFDGWADTKEGLRKWIDYASFTMPDTDTTIYARWIIKDLNTGGNNPKYKNSTKWARGIVPPEEKDFIPWNGTKEVRWEPYFGFYDVFQGELPLCWAASGSNMLEYWMLQNREYIDDYNLNIPNGFANIPNRKGYHSNLFEKMKDTFQNTNPRGGRQIWSLNWFFNGWDKYPGTGGYFKSLNLKLNDYVETDVSNTKKFNDWINYIVENGGAISIVFAIHAFTIFGATYDDQGYVDGIYLTNSNDNDVFQHSAIYYKKVYYIDGKPTVINGAGKYENISNIIILKARNDSWEEMTRNKPNNFSEPTYNEPSQYNNSGDKTTVSSEEQLKTALAKGFTQIELSSDINVTSTIEINKDISILYNGHKINGFRGGPVFKVTGDNHNVSFVGKDPNNINEGIFGGKGMVLSSGAIEISGKNNKVLIKNGTYSNNSGRNGGAIYMNSKGGSLLIDGAKINNNHSISSSYGRGGAIYVEKGTAKLVSGELKNNSSDYVGGAVAVNANAKFILAGGEISNNRVNYDANSQDGGGGAIAALRHGAFIELAGGNISNNIVQGEYAYGGAIKDALNSITISGPVNITNNRDETRNTISNIALEYKKYSNDDSAISKIKFKNNGSITNSSNKIGVHYIKKGTGLFVDNTTTGSINIPSLFVSDNPKYEITTNGHILAREDDYQISVKNNTNAITYGSSGLYRVSLYKNGDKKTNQDLKLIFKGHEITPNWDEGDAVFGISPIGQKLEMELGDNDFELVWNDNSKIIKKPLKITFSPSIIENNEIIWDDYQNRKEGDGKYVKAKIVSNSIYNNDDDKVFIKVNNARNQKAGKYSAYITGIGGEKAKYYKLASGIPDEYWQKTYTINKDSNAIVIEGSSKEKSILMGESFTYKFQVSKNDVPLTNGKIQILFNNNVLKEQSIDIEGKAEILFDRSSFLGYGDHNLTIKYLSNDGRQTQTANWLLSINKDGLKQLYFNGNLSAKSQYGVAFSDLAITSKGVVKDAENNVIEGNWKWAVQDFLKKPTPSTSKRYKAVFVPKKTDVYKDLVVDVNVDIEKAKQIRTLYIDIEYYTKNSIKVNDYSSKNGTETLYSLDGTNWQPSSLFTELTPGKKYTVYMKYGGNDYYLESGVSDGKSVTLPTSNNSNNLQIETDPTATATYGTELKDISISGGVVKNNGRVVSGNWQWDGNKNLTTLHEKPEVNQTKSYKAVFVPSNHDKDLGVITKDIVPIISKSNQNAPLKITLSSVSKTSIHLNPITSPNNTKVQYKVNGNSWQDSPNFDNLNPDTNYVFKAKFLGNNLYNESPEVSAIYSTDSTDENKNASYTIALENKKDHVVYGENLSISVSVKNEKNQQNATNGKVRIFRDSTFVCEADVVDGKAVLTYNTSGKIITAFKNDYEGPGQYVRIVYTSSNNKSVTLFENLIVYKKVLNVEWKNNQIRYENDNRKVKARPTNLVGNDKLRLYVNNGDEQKPGLYTAKAYINDNKDLETPWYILDSNKSFTNYLIKPASEKPPGYVEENEIESDDWEYSNTESNTNDNSSDYLDSNNSNESTNNQPTNNDITNSESSNQSSNNKPKLTGISWIDVMVVKPDCDMTNSDLKLPNELKVWTDSAGSINLPVNWDLNNITSSDKEVDGQKFKNLSINGHIILNDKIDQNDISLNVTAERLVPQFDKSKKDVELNVVVPDPENTNKATILINKPKNYKIYYSIGDQTPTVDSPLYTEPTEIVNDSTEDKTITIKYLIVDEETNKAVEKSYSFVLKGNTTIDDKPATNNKSNLTTILAATIPTVGAVGIIGAIAYFFSRRKKRMTR</sequence>
<dbReference type="InterPro" id="IPR013378">
    <property type="entry name" value="InlB-like_B-rpt"/>
</dbReference>
<dbReference type="Proteomes" id="UP001220940">
    <property type="component" value="Unassembled WGS sequence"/>
</dbReference>
<organism evidence="4 5">
    <name type="scientific">Mycoplasma bradburyae</name>
    <dbReference type="NCBI Taxonomy" id="2963128"/>
    <lineage>
        <taxon>Bacteria</taxon>
        <taxon>Bacillati</taxon>
        <taxon>Mycoplasmatota</taxon>
        <taxon>Mollicutes</taxon>
        <taxon>Mycoplasmataceae</taxon>
        <taxon>Mycoplasma</taxon>
    </lineage>
</organism>
<accession>A0ABT5GAD5</accession>
<evidence type="ECO:0000256" key="3">
    <source>
        <dbReference type="SAM" id="Phobius"/>
    </source>
</evidence>
<evidence type="ECO:0000313" key="4">
    <source>
        <dbReference type="EMBL" id="MDC4181932.1"/>
    </source>
</evidence>
<dbReference type="RefSeq" id="WP_255034893.1">
    <property type="nucleotide sequence ID" value="NZ_CP101414.1"/>
</dbReference>
<dbReference type="EMBL" id="JAJHZM010000011">
    <property type="protein sequence ID" value="MDC4181932.1"/>
    <property type="molecule type" value="Genomic_DNA"/>
</dbReference>
<keyword evidence="3" id="KW-0472">Membrane</keyword>
<feature type="compositionally biased region" description="Acidic residues" evidence="2">
    <location>
        <begin position="1670"/>
        <end position="1680"/>
    </location>
</feature>
<dbReference type="SUPFAM" id="SSF54001">
    <property type="entry name" value="Cysteine proteinases"/>
    <property type="match status" value="1"/>
</dbReference>
<feature type="region of interest" description="Disordered" evidence="2">
    <location>
        <begin position="1660"/>
        <end position="1728"/>
    </location>
</feature>
<comment type="subcellular location">
    <subcellularLocation>
        <location evidence="1">Cell envelope</location>
    </subcellularLocation>
</comment>
<gene>
    <name evidence="4" type="ORF">LNO68_01860</name>
</gene>
<keyword evidence="5" id="KW-1185">Reference proteome</keyword>
<comment type="caution">
    <text evidence="4">The sequence shown here is derived from an EMBL/GenBank/DDBJ whole genome shotgun (WGS) entry which is preliminary data.</text>
</comment>
<dbReference type="InterPro" id="IPR038765">
    <property type="entry name" value="Papain-like_cys_pep_sf"/>
</dbReference>